<evidence type="ECO:0000313" key="1">
    <source>
        <dbReference type="EMBL" id="JAP09840.1"/>
    </source>
</evidence>
<proteinExistence type="predicted"/>
<organism evidence="1">
    <name type="scientific">Solanum chacoense</name>
    <name type="common">Chaco potato</name>
    <dbReference type="NCBI Taxonomy" id="4108"/>
    <lineage>
        <taxon>Eukaryota</taxon>
        <taxon>Viridiplantae</taxon>
        <taxon>Streptophyta</taxon>
        <taxon>Embryophyta</taxon>
        <taxon>Tracheophyta</taxon>
        <taxon>Spermatophyta</taxon>
        <taxon>Magnoliopsida</taxon>
        <taxon>eudicotyledons</taxon>
        <taxon>Gunneridae</taxon>
        <taxon>Pentapetalae</taxon>
        <taxon>asterids</taxon>
        <taxon>lamiids</taxon>
        <taxon>Solanales</taxon>
        <taxon>Solanaceae</taxon>
        <taxon>Solanoideae</taxon>
        <taxon>Solaneae</taxon>
        <taxon>Solanum</taxon>
    </lineage>
</organism>
<dbReference type="EMBL" id="GEDG01034226">
    <property type="protein sequence ID" value="JAP09840.1"/>
    <property type="molecule type" value="Transcribed_RNA"/>
</dbReference>
<name>A0A0V0GR75_SOLCH</name>
<sequence>MISPSCLELFVSNLCIKLISCSRCKYLAPYCPSLSTRGEASKEGNPLHEKNYTVTNKKKLGLIYN</sequence>
<protein>
    <submittedName>
        <fullName evidence="1">Putative ovule protein</fullName>
    </submittedName>
</protein>
<accession>A0A0V0GR75</accession>
<dbReference type="AlphaFoldDB" id="A0A0V0GR75"/>
<reference evidence="1" key="1">
    <citation type="submission" date="2015-12" db="EMBL/GenBank/DDBJ databases">
        <title>Gene expression during late stages of embryo sac development: a critical building block for successful pollen-pistil interactions.</title>
        <authorList>
            <person name="Liu Y."/>
            <person name="Joly V."/>
            <person name="Sabar M."/>
            <person name="Matton D.P."/>
        </authorList>
    </citation>
    <scope>NUCLEOTIDE SEQUENCE</scope>
</reference>